<proteinExistence type="inferred from homology"/>
<dbReference type="CDD" id="cd06558">
    <property type="entry name" value="crotonase-like"/>
    <property type="match status" value="1"/>
</dbReference>
<dbReference type="SUPFAM" id="SSF52096">
    <property type="entry name" value="ClpP/crotonase"/>
    <property type="match status" value="1"/>
</dbReference>
<dbReference type="Proteomes" id="UP000772181">
    <property type="component" value="Unassembled WGS sequence"/>
</dbReference>
<dbReference type="EMBL" id="JACQWF010000052">
    <property type="protein sequence ID" value="MBI4594961.1"/>
    <property type="molecule type" value="Genomic_DNA"/>
</dbReference>
<protein>
    <submittedName>
        <fullName evidence="2">Enoyl-CoA hydratase/isomerase family protein</fullName>
    </submittedName>
</protein>
<dbReference type="PANTHER" id="PTHR43802:SF1">
    <property type="entry name" value="IP11341P-RELATED"/>
    <property type="match status" value="1"/>
</dbReference>
<organism evidence="2 3">
    <name type="scientific">Tectimicrobiota bacterium</name>
    <dbReference type="NCBI Taxonomy" id="2528274"/>
    <lineage>
        <taxon>Bacteria</taxon>
        <taxon>Pseudomonadati</taxon>
        <taxon>Nitrospinota/Tectimicrobiota group</taxon>
        <taxon>Candidatus Tectimicrobiota</taxon>
    </lineage>
</organism>
<comment type="caution">
    <text evidence="2">The sequence shown here is derived from an EMBL/GenBank/DDBJ whole genome shotgun (WGS) entry which is preliminary data.</text>
</comment>
<accession>A0A933LQ45</accession>
<evidence type="ECO:0000256" key="1">
    <source>
        <dbReference type="ARBA" id="ARBA00005254"/>
    </source>
</evidence>
<dbReference type="InterPro" id="IPR014748">
    <property type="entry name" value="Enoyl-CoA_hydra_C"/>
</dbReference>
<evidence type="ECO:0000313" key="3">
    <source>
        <dbReference type="Proteomes" id="UP000772181"/>
    </source>
</evidence>
<evidence type="ECO:0000313" key="2">
    <source>
        <dbReference type="EMBL" id="MBI4594961.1"/>
    </source>
</evidence>
<name>A0A933LQ45_UNCTE</name>
<dbReference type="Gene3D" id="3.90.226.10">
    <property type="entry name" value="2-enoyl-CoA Hydratase, Chain A, domain 1"/>
    <property type="match status" value="1"/>
</dbReference>
<dbReference type="InterPro" id="IPR001753">
    <property type="entry name" value="Enoyl-CoA_hydra/iso"/>
</dbReference>
<dbReference type="PANTHER" id="PTHR43802">
    <property type="entry name" value="ENOYL-COA HYDRATASE"/>
    <property type="match status" value="1"/>
</dbReference>
<dbReference type="AlphaFoldDB" id="A0A933LQ45"/>
<dbReference type="GO" id="GO:0003824">
    <property type="term" value="F:catalytic activity"/>
    <property type="evidence" value="ECO:0007669"/>
    <property type="project" value="UniProtKB-ARBA"/>
</dbReference>
<reference evidence="2" key="1">
    <citation type="submission" date="2020-07" db="EMBL/GenBank/DDBJ databases">
        <title>Huge and variable diversity of episymbiotic CPR bacteria and DPANN archaea in groundwater ecosystems.</title>
        <authorList>
            <person name="He C.Y."/>
            <person name="Keren R."/>
            <person name="Whittaker M."/>
            <person name="Farag I.F."/>
            <person name="Doudna J."/>
            <person name="Cate J.H.D."/>
            <person name="Banfield J.F."/>
        </authorList>
    </citation>
    <scope>NUCLEOTIDE SEQUENCE</scope>
    <source>
        <strain evidence="2">NC_groundwater_1482_Ag_S-0.65um_47_24</strain>
    </source>
</reference>
<dbReference type="Pfam" id="PF00378">
    <property type="entry name" value="ECH_1"/>
    <property type="match status" value="1"/>
</dbReference>
<sequence>MVDYSNYKLIKVERDGKILNVIFNRPEAMNSVNREFHAELANIFADVQKDDDANVIVLTGAGKAFSAGGDIKGMDETGGHRNLRKTLWEGKKIINDILDLHKPIIAKVNGHAIGLGATIALFCDVIFAADHAKFGDPHVKVGIVAGDGGAIIWPALIGMCRAKEYLMTGDLISAKDAERMGLINRAVPADKLDATVKEFASRLAYGPIQAIEYTKVSVNKTLKAMTNLIIDTSIAYEGHTFYTDDHKEAMKAFIEKREPKFTGN</sequence>
<gene>
    <name evidence="2" type="ORF">HY730_01115</name>
</gene>
<dbReference type="Gene3D" id="1.10.12.10">
    <property type="entry name" value="Lyase 2-enoyl-coa Hydratase, Chain A, domain 2"/>
    <property type="match status" value="1"/>
</dbReference>
<dbReference type="InterPro" id="IPR029045">
    <property type="entry name" value="ClpP/crotonase-like_dom_sf"/>
</dbReference>
<comment type="similarity">
    <text evidence="1">Belongs to the enoyl-CoA hydratase/isomerase family.</text>
</comment>